<feature type="transmembrane region" description="Helical" evidence="6">
    <location>
        <begin position="56"/>
        <end position="76"/>
    </location>
</feature>
<dbReference type="EMBL" id="JAGIOJ010000001">
    <property type="protein sequence ID" value="MBP2398842.1"/>
    <property type="molecule type" value="Genomic_DNA"/>
</dbReference>
<dbReference type="PANTHER" id="PTHR36115:SF6">
    <property type="entry name" value="PROLINE-RICH ANTIGEN HOMOLOG"/>
    <property type="match status" value="1"/>
</dbReference>
<keyword evidence="2" id="KW-1003">Cell membrane</keyword>
<accession>A0ABS4XQU2</accession>
<keyword evidence="3 6" id="KW-0812">Transmembrane</keyword>
<evidence type="ECO:0000256" key="4">
    <source>
        <dbReference type="ARBA" id="ARBA00022989"/>
    </source>
</evidence>
<feature type="transmembrane region" description="Helical" evidence="6">
    <location>
        <begin position="109"/>
        <end position="131"/>
    </location>
</feature>
<feature type="domain" description="RDD" evidence="7">
    <location>
        <begin position="10"/>
        <end position="178"/>
    </location>
</feature>
<evidence type="ECO:0000256" key="3">
    <source>
        <dbReference type="ARBA" id="ARBA00022692"/>
    </source>
</evidence>
<dbReference type="PANTHER" id="PTHR36115">
    <property type="entry name" value="PROLINE-RICH ANTIGEN HOMOLOG-RELATED"/>
    <property type="match status" value="1"/>
</dbReference>
<dbReference type="Pfam" id="PF06271">
    <property type="entry name" value="RDD"/>
    <property type="match status" value="1"/>
</dbReference>
<organism evidence="8 9">
    <name type="scientific">Glutamicibacter protophormiae</name>
    <name type="common">Brevibacterium protophormiae</name>
    <dbReference type="NCBI Taxonomy" id="37930"/>
    <lineage>
        <taxon>Bacteria</taxon>
        <taxon>Bacillati</taxon>
        <taxon>Actinomycetota</taxon>
        <taxon>Actinomycetes</taxon>
        <taxon>Micrococcales</taxon>
        <taxon>Micrococcaceae</taxon>
        <taxon>Glutamicibacter</taxon>
    </lineage>
</organism>
<evidence type="ECO:0000256" key="2">
    <source>
        <dbReference type="ARBA" id="ARBA00022475"/>
    </source>
</evidence>
<evidence type="ECO:0000256" key="6">
    <source>
        <dbReference type="SAM" id="Phobius"/>
    </source>
</evidence>
<sequence length="196" mass="21306">MAAVQESTRPTFWSRVLASLVDYLLILGWMVVLALATVLLWLSTGKIYNWLELGTGGAQLLGFVVLVLPVGVYLYLSESSAAQATLGKRQLNLRVVDARSGGQASKPRILLRTVVKLLPWEIAHFSAWHFVAIASTGSSIFPAWLYAVAVFADVLPAVYLLMVGLQREGRGPHDLAAGTKVVRLRAAPAELLPKSR</sequence>
<evidence type="ECO:0000259" key="7">
    <source>
        <dbReference type="Pfam" id="PF06271"/>
    </source>
</evidence>
<dbReference type="InterPro" id="IPR051791">
    <property type="entry name" value="Pra-immunoreactive"/>
</dbReference>
<dbReference type="Proteomes" id="UP001195422">
    <property type="component" value="Unassembled WGS sequence"/>
</dbReference>
<comment type="caution">
    <text evidence="8">The sequence shown here is derived from an EMBL/GenBank/DDBJ whole genome shotgun (WGS) entry which is preliminary data.</text>
</comment>
<keyword evidence="5 6" id="KW-0472">Membrane</keyword>
<protein>
    <submittedName>
        <fullName evidence="8">RDD family membrane protein YckC</fullName>
    </submittedName>
</protein>
<proteinExistence type="predicted"/>
<dbReference type="InterPro" id="IPR010432">
    <property type="entry name" value="RDD"/>
</dbReference>
<feature type="transmembrane region" description="Helical" evidence="6">
    <location>
        <begin position="143"/>
        <end position="165"/>
    </location>
</feature>
<evidence type="ECO:0000313" key="9">
    <source>
        <dbReference type="Proteomes" id="UP001195422"/>
    </source>
</evidence>
<keyword evidence="4 6" id="KW-1133">Transmembrane helix</keyword>
<comment type="subcellular location">
    <subcellularLocation>
        <location evidence="1">Cell membrane</location>
        <topology evidence="1">Multi-pass membrane protein</topology>
    </subcellularLocation>
</comment>
<gene>
    <name evidence="8" type="ORF">JOF39_001923</name>
</gene>
<name>A0ABS4XQU2_GLUPR</name>
<evidence type="ECO:0000256" key="5">
    <source>
        <dbReference type="ARBA" id="ARBA00023136"/>
    </source>
</evidence>
<evidence type="ECO:0000256" key="1">
    <source>
        <dbReference type="ARBA" id="ARBA00004651"/>
    </source>
</evidence>
<evidence type="ECO:0000313" key="8">
    <source>
        <dbReference type="EMBL" id="MBP2398842.1"/>
    </source>
</evidence>
<dbReference type="RefSeq" id="WP_188947610.1">
    <property type="nucleotide sequence ID" value="NZ_BMPH01000003.1"/>
</dbReference>
<reference evidence="8 9" key="1">
    <citation type="submission" date="2021-03" db="EMBL/GenBank/DDBJ databases">
        <title>Sequencing the genomes of 1000 actinobacteria strains.</title>
        <authorList>
            <person name="Klenk H.-P."/>
        </authorList>
    </citation>
    <scope>NUCLEOTIDE SEQUENCE [LARGE SCALE GENOMIC DNA]</scope>
    <source>
        <strain evidence="8 9">DSM 20168</strain>
    </source>
</reference>
<keyword evidence="9" id="KW-1185">Reference proteome</keyword>
<feature type="transmembrane region" description="Helical" evidence="6">
    <location>
        <begin position="20"/>
        <end position="44"/>
    </location>
</feature>